<evidence type="ECO:0000259" key="8">
    <source>
        <dbReference type="PROSITE" id="PS51382"/>
    </source>
</evidence>
<organism evidence="9 10">
    <name type="scientific">[Torrubiella] hemipterigena</name>
    <dbReference type="NCBI Taxonomy" id="1531966"/>
    <lineage>
        <taxon>Eukaryota</taxon>
        <taxon>Fungi</taxon>
        <taxon>Dikarya</taxon>
        <taxon>Ascomycota</taxon>
        <taxon>Pezizomycotina</taxon>
        <taxon>Sordariomycetes</taxon>
        <taxon>Hypocreomycetidae</taxon>
        <taxon>Hypocreales</taxon>
        <taxon>Clavicipitaceae</taxon>
        <taxon>Clavicipitaceae incertae sedis</taxon>
        <taxon>'Torrubiella' clade</taxon>
    </lineage>
</organism>
<proteinExistence type="predicted"/>
<feature type="transmembrane region" description="Helical" evidence="7">
    <location>
        <begin position="423"/>
        <end position="448"/>
    </location>
</feature>
<feature type="region of interest" description="Disordered" evidence="6">
    <location>
        <begin position="195"/>
        <end position="214"/>
    </location>
</feature>
<keyword evidence="5 7" id="KW-0472">Membrane</keyword>
<name>A0A0A1SJ81_9HYPO</name>
<feature type="domain" description="SPX" evidence="8">
    <location>
        <begin position="1"/>
        <end position="163"/>
    </location>
</feature>
<dbReference type="GO" id="GO:0033254">
    <property type="term" value="C:vacuolar transporter chaperone complex"/>
    <property type="evidence" value="ECO:0007669"/>
    <property type="project" value="TreeGrafter"/>
</dbReference>
<keyword evidence="4 7" id="KW-1133">Transmembrane helix</keyword>
<feature type="transmembrane region" description="Helical" evidence="7">
    <location>
        <begin position="359"/>
        <end position="382"/>
    </location>
</feature>
<dbReference type="GO" id="GO:0016237">
    <property type="term" value="P:microautophagy"/>
    <property type="evidence" value="ECO:0007669"/>
    <property type="project" value="TreeGrafter"/>
</dbReference>
<dbReference type="PROSITE" id="PS51382">
    <property type="entry name" value="SPX"/>
    <property type="match status" value="1"/>
</dbReference>
<gene>
    <name evidence="9" type="ORF">VHEMI00384</name>
</gene>
<dbReference type="InterPro" id="IPR051572">
    <property type="entry name" value="VTC_Complex_Subunit"/>
</dbReference>
<evidence type="ECO:0000313" key="9">
    <source>
        <dbReference type="EMBL" id="CEJ80183.1"/>
    </source>
</evidence>
<accession>A0A0A1SJ81</accession>
<evidence type="ECO:0000256" key="2">
    <source>
        <dbReference type="ARBA" id="ARBA00022554"/>
    </source>
</evidence>
<dbReference type="AlphaFoldDB" id="A0A0A1SJ81"/>
<dbReference type="Proteomes" id="UP000039046">
    <property type="component" value="Unassembled WGS sequence"/>
</dbReference>
<evidence type="ECO:0000313" key="10">
    <source>
        <dbReference type="Proteomes" id="UP000039046"/>
    </source>
</evidence>
<dbReference type="GO" id="GO:0042144">
    <property type="term" value="P:vacuole fusion, non-autophagic"/>
    <property type="evidence" value="ECO:0007669"/>
    <property type="project" value="TreeGrafter"/>
</dbReference>
<dbReference type="CDD" id="cd14474">
    <property type="entry name" value="SPX_YDR089W"/>
    <property type="match status" value="1"/>
</dbReference>
<dbReference type="InterPro" id="IPR004331">
    <property type="entry name" value="SPX_dom"/>
</dbReference>
<dbReference type="OrthoDB" id="5588846at2759"/>
<evidence type="ECO:0000256" key="3">
    <source>
        <dbReference type="ARBA" id="ARBA00022692"/>
    </source>
</evidence>
<keyword evidence="3 7" id="KW-0812">Transmembrane</keyword>
<evidence type="ECO:0000256" key="6">
    <source>
        <dbReference type="SAM" id="MobiDB-lite"/>
    </source>
</evidence>
<protein>
    <recommendedName>
        <fullName evidence="8">SPX domain-containing protein</fullName>
    </recommendedName>
</protein>
<evidence type="ECO:0000256" key="7">
    <source>
        <dbReference type="SAM" id="Phobius"/>
    </source>
</evidence>
<sequence length="452" mass="50403">MKFGDQLERDSVPEWSLHNLDYNSLKHEIKVHTTKDQGTAMAIPGQPDLALGRFEDALFRELAHQHDRVDLFVSSKASEINRRLDHLATNIERFAVKSANNAENLSPLRRQRRFAKYERDLLQCDTDIHSLSRFCSAQVVAFRKILKKYKKWTGSTTLHTRINQDVLGNPKSFTRKQFGSLRTKHDEVLTELRAAEPPLSEPSSPDSLVGSPSMLSHTQRLPRAAIERLEPAEAPYQQKYWNEYDDASDAGHDDGYAIYVNPNEEPSFPGYEYVAAPFRAVSAWFGKGPSNGQAPESAPLLTGGESSRAGYMSTSGHTDSEEDGYASSDGIPSYGFEAHYAVFPSVDEQRVAMYRKKTLFWGTIGSLIISYALLGVCSILIATGKHRLHIEVDVGVTLGVVISLFCACAALGMMLYRNDRPSLIFRLVVWCAFMTSCILNGMLLVLVANNTS</sequence>
<comment type="subcellular location">
    <subcellularLocation>
        <location evidence="1">Vacuole membrane</location>
        <topology evidence="1">Multi-pass membrane protein</topology>
    </subcellularLocation>
</comment>
<dbReference type="STRING" id="1531966.A0A0A1SJ81"/>
<dbReference type="HOGENOM" id="CLU_048481_0_0_1"/>
<dbReference type="Pfam" id="PF03105">
    <property type="entry name" value="SPX"/>
    <property type="match status" value="1"/>
</dbReference>
<dbReference type="GO" id="GO:0007034">
    <property type="term" value="P:vacuolar transport"/>
    <property type="evidence" value="ECO:0007669"/>
    <property type="project" value="TreeGrafter"/>
</dbReference>
<feature type="transmembrane region" description="Helical" evidence="7">
    <location>
        <begin position="394"/>
        <end position="416"/>
    </location>
</feature>
<evidence type="ECO:0000256" key="4">
    <source>
        <dbReference type="ARBA" id="ARBA00022989"/>
    </source>
</evidence>
<dbReference type="GO" id="GO:0000329">
    <property type="term" value="C:fungal-type vacuole membrane"/>
    <property type="evidence" value="ECO:0007669"/>
    <property type="project" value="TreeGrafter"/>
</dbReference>
<keyword evidence="2" id="KW-0926">Vacuole</keyword>
<dbReference type="PANTHER" id="PTHR46140:SF1">
    <property type="entry name" value="VACUOLAR TRANSPORTER CHAPERONE COMPLEX SUBUNIT 4-RELATED"/>
    <property type="match status" value="1"/>
</dbReference>
<evidence type="ECO:0000256" key="5">
    <source>
        <dbReference type="ARBA" id="ARBA00023136"/>
    </source>
</evidence>
<evidence type="ECO:0000256" key="1">
    <source>
        <dbReference type="ARBA" id="ARBA00004128"/>
    </source>
</evidence>
<feature type="compositionally biased region" description="Low complexity" evidence="6">
    <location>
        <begin position="196"/>
        <end position="208"/>
    </location>
</feature>
<keyword evidence="10" id="KW-1185">Reference proteome</keyword>
<dbReference type="GO" id="GO:0006799">
    <property type="term" value="P:polyphosphate biosynthetic process"/>
    <property type="evidence" value="ECO:0007669"/>
    <property type="project" value="UniProtKB-ARBA"/>
</dbReference>
<feature type="region of interest" description="Disordered" evidence="6">
    <location>
        <begin position="292"/>
        <end position="325"/>
    </location>
</feature>
<dbReference type="EMBL" id="CDHN01000001">
    <property type="protein sequence ID" value="CEJ80183.1"/>
    <property type="molecule type" value="Genomic_DNA"/>
</dbReference>
<reference evidence="9 10" key="1">
    <citation type="journal article" date="2015" name="Genome Announc.">
        <title>Draft Genome Sequence and Gene Annotation of the Entomopathogenic Fungus Verticillium hemipterigenum.</title>
        <authorList>
            <person name="Horn F."/>
            <person name="Habel A."/>
            <person name="Scharf D.H."/>
            <person name="Dworschak J."/>
            <person name="Brakhage A.A."/>
            <person name="Guthke R."/>
            <person name="Hertweck C."/>
            <person name="Linde J."/>
        </authorList>
    </citation>
    <scope>NUCLEOTIDE SEQUENCE [LARGE SCALE GENOMIC DNA]</scope>
</reference>
<dbReference type="PANTHER" id="PTHR46140">
    <property type="entry name" value="VACUOLAR TRANSPORTER CHAPERONE 1-RELATED"/>
    <property type="match status" value="1"/>
</dbReference>